<keyword evidence="1" id="KW-0812">Transmembrane</keyword>
<feature type="signal peptide" evidence="2">
    <location>
        <begin position="1"/>
        <end position="18"/>
    </location>
</feature>
<dbReference type="EMBL" id="JBHSLW010000127">
    <property type="protein sequence ID" value="MFC5423820.1"/>
    <property type="molecule type" value="Genomic_DNA"/>
</dbReference>
<keyword evidence="2" id="KW-0732">Signal</keyword>
<evidence type="ECO:0000313" key="3">
    <source>
        <dbReference type="EMBL" id="MFC5423820.1"/>
    </source>
</evidence>
<keyword evidence="4" id="KW-1185">Reference proteome</keyword>
<proteinExistence type="predicted"/>
<feature type="chain" id="PRO_5045810313" evidence="2">
    <location>
        <begin position="19"/>
        <end position="159"/>
    </location>
</feature>
<accession>A0ABW0J219</accession>
<name>A0ABW0J219_9HYPH</name>
<comment type="caution">
    <text evidence="3">The sequence shown here is derived from an EMBL/GenBank/DDBJ whole genome shotgun (WGS) entry which is preliminary data.</text>
</comment>
<evidence type="ECO:0000256" key="1">
    <source>
        <dbReference type="SAM" id="Phobius"/>
    </source>
</evidence>
<keyword evidence="1" id="KW-0472">Membrane</keyword>
<dbReference type="RefSeq" id="WP_377801869.1">
    <property type="nucleotide sequence ID" value="NZ_JBHSLW010000127.1"/>
</dbReference>
<evidence type="ECO:0000256" key="2">
    <source>
        <dbReference type="SAM" id="SignalP"/>
    </source>
</evidence>
<keyword evidence="1" id="KW-1133">Transmembrane helix</keyword>
<feature type="transmembrane region" description="Helical" evidence="1">
    <location>
        <begin position="34"/>
        <end position="55"/>
    </location>
</feature>
<sequence length="159" mass="16211">MRFAFVLALIALAMPALAAEPAPLADGVAGLIQYAASAAAAVVVGLLGSALYRFFGVSLEARHREALHSALTTGAGLALSMIAELIAKGLKPDEARSVALQTGVDYVRQSVPDALKALKPADGLLFDMVRAKSAQIEIARSPAIVLNPPAPAASAGVRG</sequence>
<organism evidence="3 4">
    <name type="scientific">Bosea eneae</name>
    <dbReference type="NCBI Taxonomy" id="151454"/>
    <lineage>
        <taxon>Bacteria</taxon>
        <taxon>Pseudomonadati</taxon>
        <taxon>Pseudomonadota</taxon>
        <taxon>Alphaproteobacteria</taxon>
        <taxon>Hyphomicrobiales</taxon>
        <taxon>Boseaceae</taxon>
        <taxon>Bosea</taxon>
    </lineage>
</organism>
<evidence type="ECO:0000313" key="4">
    <source>
        <dbReference type="Proteomes" id="UP001596053"/>
    </source>
</evidence>
<gene>
    <name evidence="3" type="ORF">ACFPOB_30315</name>
</gene>
<protein>
    <submittedName>
        <fullName evidence="3">Uncharacterized protein</fullName>
    </submittedName>
</protein>
<reference evidence="4" key="1">
    <citation type="journal article" date="2019" name="Int. J. Syst. Evol. Microbiol.">
        <title>The Global Catalogue of Microorganisms (GCM) 10K type strain sequencing project: providing services to taxonomists for standard genome sequencing and annotation.</title>
        <authorList>
            <consortium name="The Broad Institute Genomics Platform"/>
            <consortium name="The Broad Institute Genome Sequencing Center for Infectious Disease"/>
            <person name="Wu L."/>
            <person name="Ma J."/>
        </authorList>
    </citation>
    <scope>NUCLEOTIDE SEQUENCE [LARGE SCALE GENOMIC DNA]</scope>
    <source>
        <strain evidence="4">NCAIM B.01391</strain>
    </source>
</reference>
<dbReference type="Proteomes" id="UP001596053">
    <property type="component" value="Unassembled WGS sequence"/>
</dbReference>